<dbReference type="InterPro" id="IPR003615">
    <property type="entry name" value="HNH_nuc"/>
</dbReference>
<accession>A0A0F9C841</accession>
<evidence type="ECO:0000259" key="1">
    <source>
        <dbReference type="Pfam" id="PF13392"/>
    </source>
</evidence>
<name>A0A0F9C841_9ZZZZ</name>
<reference evidence="2" key="1">
    <citation type="journal article" date="2015" name="Nature">
        <title>Complex archaea that bridge the gap between prokaryotes and eukaryotes.</title>
        <authorList>
            <person name="Spang A."/>
            <person name="Saw J.H."/>
            <person name="Jorgensen S.L."/>
            <person name="Zaremba-Niedzwiedzka K."/>
            <person name="Martijn J."/>
            <person name="Lind A.E."/>
            <person name="van Eijk R."/>
            <person name="Schleper C."/>
            <person name="Guy L."/>
            <person name="Ettema T.J."/>
        </authorList>
    </citation>
    <scope>NUCLEOTIDE SEQUENCE</scope>
</reference>
<dbReference type="SUPFAM" id="SSF54060">
    <property type="entry name" value="His-Me finger endonucleases"/>
    <property type="match status" value="1"/>
</dbReference>
<sequence length="174" mass="20358">MRVMNKICSVDGCDSVMRGGKGLCSTHYQRLWRRGNLEVSNRPEGTGTIGQGYLNFTINGRRISEHRLVVERFLGRRLSPKEYIHHINGDTLDNRIENLRIVTAKTHRSHHNYLGYYTFRGSSATHRYCPRCKTIKPNSDFSKRNERRRAGYCKVCFNHYYSHRYVETCPLCNP</sequence>
<dbReference type="AlphaFoldDB" id="A0A0F9C841"/>
<comment type="caution">
    <text evidence="2">The sequence shown here is derived from an EMBL/GenBank/DDBJ whole genome shotgun (WGS) entry which is preliminary data.</text>
</comment>
<dbReference type="EMBL" id="LAZR01048040">
    <property type="protein sequence ID" value="KKK92831.1"/>
    <property type="molecule type" value="Genomic_DNA"/>
</dbReference>
<dbReference type="Pfam" id="PF13392">
    <property type="entry name" value="HNH_3"/>
    <property type="match status" value="1"/>
</dbReference>
<organism evidence="2">
    <name type="scientific">marine sediment metagenome</name>
    <dbReference type="NCBI Taxonomy" id="412755"/>
    <lineage>
        <taxon>unclassified sequences</taxon>
        <taxon>metagenomes</taxon>
        <taxon>ecological metagenomes</taxon>
    </lineage>
</organism>
<evidence type="ECO:0000313" key="2">
    <source>
        <dbReference type="EMBL" id="KKK92831.1"/>
    </source>
</evidence>
<feature type="domain" description="HNH nuclease" evidence="1">
    <location>
        <begin position="66"/>
        <end position="107"/>
    </location>
</feature>
<dbReference type="InterPro" id="IPR044925">
    <property type="entry name" value="His-Me_finger_sf"/>
</dbReference>
<proteinExistence type="predicted"/>
<protein>
    <recommendedName>
        <fullName evidence="1">HNH nuclease domain-containing protein</fullName>
    </recommendedName>
</protein>
<dbReference type="Gene3D" id="3.90.75.20">
    <property type="match status" value="1"/>
</dbReference>
<gene>
    <name evidence="2" type="ORF">LCGC14_2699000</name>
</gene>